<evidence type="ECO:0000313" key="1">
    <source>
        <dbReference type="EMBL" id="RSL53053.1"/>
    </source>
</evidence>
<dbReference type="Proteomes" id="UP000287972">
    <property type="component" value="Unassembled WGS sequence"/>
</dbReference>
<keyword evidence="2" id="KW-1185">Reference proteome</keyword>
<dbReference type="AlphaFoldDB" id="A0A428PJ57"/>
<sequence length="111" mass="12687">MEKCDRWHGCDKARSILKWLESLSIPKFLEDPGSCRSKQEKARLVKELQSQPSFDGHCERKPIMRRVIAALCSYDDQFFAKMLAKLASDNDDVDLSLERSATPKPAWGLSE</sequence>
<proteinExistence type="predicted"/>
<accession>A0A428PJ57</accession>
<name>A0A428PJ57_9HYPO</name>
<evidence type="ECO:0000313" key="2">
    <source>
        <dbReference type="Proteomes" id="UP000287972"/>
    </source>
</evidence>
<reference evidence="1 2" key="1">
    <citation type="submission" date="2017-06" db="EMBL/GenBank/DDBJ databases">
        <title>Comparative genomic analysis of Ambrosia Fusariam Clade fungi.</title>
        <authorList>
            <person name="Stajich J.E."/>
            <person name="Carrillo J."/>
            <person name="Kijimoto T."/>
            <person name="Eskalen A."/>
            <person name="O'Donnell K."/>
            <person name="Kasson M."/>
        </authorList>
    </citation>
    <scope>NUCLEOTIDE SEQUENCE [LARGE SCALE GENOMIC DNA]</scope>
    <source>
        <strain evidence="1 2">NRRL62606</strain>
    </source>
</reference>
<protein>
    <submittedName>
        <fullName evidence="1">Uncharacterized protein</fullName>
    </submittedName>
</protein>
<gene>
    <name evidence="1" type="ORF">CEP51_014956</name>
</gene>
<comment type="caution">
    <text evidence="1">The sequence shown here is derived from an EMBL/GenBank/DDBJ whole genome shotgun (WGS) entry which is preliminary data.</text>
</comment>
<dbReference type="EMBL" id="NKCL01000743">
    <property type="protein sequence ID" value="RSL53053.1"/>
    <property type="molecule type" value="Genomic_DNA"/>
</dbReference>
<organism evidence="1 2">
    <name type="scientific">Fusarium floridanum</name>
    <dbReference type="NCBI Taxonomy" id="1325733"/>
    <lineage>
        <taxon>Eukaryota</taxon>
        <taxon>Fungi</taxon>
        <taxon>Dikarya</taxon>
        <taxon>Ascomycota</taxon>
        <taxon>Pezizomycotina</taxon>
        <taxon>Sordariomycetes</taxon>
        <taxon>Hypocreomycetidae</taxon>
        <taxon>Hypocreales</taxon>
        <taxon>Nectriaceae</taxon>
        <taxon>Fusarium</taxon>
        <taxon>Fusarium solani species complex</taxon>
    </lineage>
</organism>